<comment type="subcellular location">
    <subcellularLocation>
        <location evidence="1">Cytoplasm</location>
    </subcellularLocation>
</comment>
<organism evidence="3 4">
    <name type="scientific">Geobacillus subterraneus</name>
    <dbReference type="NCBI Taxonomy" id="129338"/>
    <lineage>
        <taxon>Bacteria</taxon>
        <taxon>Bacillati</taxon>
        <taxon>Bacillota</taxon>
        <taxon>Bacilli</taxon>
        <taxon>Bacillales</taxon>
        <taxon>Anoxybacillaceae</taxon>
        <taxon>Geobacillus</taxon>
    </lineage>
</organism>
<feature type="domain" description="PhoU" evidence="2">
    <location>
        <begin position="120"/>
        <end position="202"/>
    </location>
</feature>
<sequence>MRETFADDLRSLHNKLIEMGRLTEVALQQAIEAFQTQNKHLAMAVIDGDGSIDKLEEEVNDFALWLIAKQQPVATDLRRIIAAIKIAGDIERIADFAVNVAKACIRIGGEPFVLDIRPLVLMHRLATDMVSTAIAAYDREDASLAAQIADMDHRVDEQYGEMMKSLLEVEKTDKETLAQMNVLALVARYIERTADHATNIAEHLVYLVKGKHYDFND</sequence>
<dbReference type="InterPro" id="IPR026022">
    <property type="entry name" value="PhoU_dom"/>
</dbReference>
<keyword evidence="4" id="KW-1185">Reference proteome</keyword>
<dbReference type="PIRSF" id="PIRSF003107">
    <property type="entry name" value="PhoU"/>
    <property type="match status" value="1"/>
</dbReference>
<dbReference type="EMBL" id="CP014342">
    <property type="protein sequence ID" value="AMX82888.1"/>
    <property type="molecule type" value="Genomic_DNA"/>
</dbReference>
<dbReference type="NCBIfam" id="TIGR02135">
    <property type="entry name" value="phoU_full"/>
    <property type="match status" value="1"/>
</dbReference>
<dbReference type="PANTHER" id="PTHR42930:SF3">
    <property type="entry name" value="PHOSPHATE-SPECIFIC TRANSPORT SYSTEM ACCESSORY PROTEIN PHOU"/>
    <property type="match status" value="1"/>
</dbReference>
<protein>
    <recommendedName>
        <fullName evidence="1">Phosphate-specific transport system accessory protein PhoU</fullName>
    </recommendedName>
</protein>
<dbReference type="RefSeq" id="WP_063165268.1">
    <property type="nucleotide sequence ID" value="NZ_CP014342.1"/>
</dbReference>
<evidence type="ECO:0000256" key="1">
    <source>
        <dbReference type="PIRNR" id="PIRNR003107"/>
    </source>
</evidence>
<dbReference type="SUPFAM" id="SSF109755">
    <property type="entry name" value="PhoU-like"/>
    <property type="match status" value="1"/>
</dbReference>
<name>A0ABM6A9F3_9BACL</name>
<dbReference type="PANTHER" id="PTHR42930">
    <property type="entry name" value="PHOSPHATE-SPECIFIC TRANSPORT SYSTEM ACCESSORY PROTEIN PHOU"/>
    <property type="match status" value="1"/>
</dbReference>
<dbReference type="Gene3D" id="1.20.58.220">
    <property type="entry name" value="Phosphate transport system protein phou homolog 2, domain 2"/>
    <property type="match status" value="1"/>
</dbReference>
<dbReference type="InterPro" id="IPR028366">
    <property type="entry name" value="PhoU"/>
</dbReference>
<reference evidence="3 4" key="1">
    <citation type="submission" date="2016-02" db="EMBL/GenBank/DDBJ databases">
        <title>Complete genome sequence of Geobacillus subterraneus KCTC 3922T.</title>
        <authorList>
            <person name="Lee D.-W."/>
            <person name="Lee Y.-J."/>
            <person name="Lee S.-J."/>
            <person name="Park G.-S."/>
            <person name="Lee S.-J."/>
            <person name="Shin J.-H."/>
        </authorList>
    </citation>
    <scope>NUCLEOTIDE SEQUENCE [LARGE SCALE GENOMIC DNA]</scope>
    <source>
        <strain evidence="3 4">KCTC 3922</strain>
    </source>
</reference>
<keyword evidence="1" id="KW-0963">Cytoplasm</keyword>
<accession>A0ABM6A9F3</accession>
<gene>
    <name evidence="3" type="ORF">GS3922_03875</name>
</gene>
<evidence type="ECO:0000313" key="3">
    <source>
        <dbReference type="EMBL" id="AMX82888.1"/>
    </source>
</evidence>
<dbReference type="Proteomes" id="UP000076226">
    <property type="component" value="Chromosome"/>
</dbReference>
<dbReference type="Pfam" id="PF01895">
    <property type="entry name" value="PhoU"/>
    <property type="match status" value="2"/>
</dbReference>
<keyword evidence="1" id="KW-0813">Transport</keyword>
<proteinExistence type="inferred from homology"/>
<evidence type="ECO:0000259" key="2">
    <source>
        <dbReference type="Pfam" id="PF01895"/>
    </source>
</evidence>
<comment type="similarity">
    <text evidence="1">Belongs to the PhoU family.</text>
</comment>
<keyword evidence="1" id="KW-0592">Phosphate transport</keyword>
<comment type="function">
    <text evidence="1">Plays a role in the regulation of phosphate uptake.</text>
</comment>
<feature type="domain" description="PhoU" evidence="2">
    <location>
        <begin position="16"/>
        <end position="102"/>
    </location>
</feature>
<evidence type="ECO:0000313" key="4">
    <source>
        <dbReference type="Proteomes" id="UP000076226"/>
    </source>
</evidence>
<comment type="subunit">
    <text evidence="1">Homodimer.</text>
</comment>
<dbReference type="InterPro" id="IPR038078">
    <property type="entry name" value="PhoU-like_sf"/>
</dbReference>